<protein>
    <submittedName>
        <fullName evidence="3">SRPBCC family protein</fullName>
    </submittedName>
</protein>
<gene>
    <name evidence="3" type="ORF">IT779_01625</name>
</gene>
<sequence>MSTPAGRLFGTEAGADLVITRRFRAPITDVWASLTESERTARWFGPWKGEAGPGRTIEVQMTYEEEQPWMNMRVDACEPPRRLGISAVDEHGSWWLEVELTETDSGTDMRFTQHFDKSDLGSVSHTGPGWEYYLDAFVAAHEGAAQPDFDDYFPAMRAYYENLRPE</sequence>
<dbReference type="RefSeq" id="WP_196147314.1">
    <property type="nucleotide sequence ID" value="NZ_JADMLG010000001.1"/>
</dbReference>
<evidence type="ECO:0000259" key="2">
    <source>
        <dbReference type="Pfam" id="PF08327"/>
    </source>
</evidence>
<organism evidence="3 4">
    <name type="scientific">Nocardia bovistercoris</name>
    <dbReference type="NCBI Taxonomy" id="2785916"/>
    <lineage>
        <taxon>Bacteria</taxon>
        <taxon>Bacillati</taxon>
        <taxon>Actinomycetota</taxon>
        <taxon>Actinomycetes</taxon>
        <taxon>Mycobacteriales</taxon>
        <taxon>Nocardiaceae</taxon>
        <taxon>Nocardia</taxon>
    </lineage>
</organism>
<dbReference type="EMBL" id="JADMLG010000001">
    <property type="protein sequence ID" value="MBH0774984.1"/>
    <property type="molecule type" value="Genomic_DNA"/>
</dbReference>
<accession>A0A931I5K8</accession>
<evidence type="ECO:0000313" key="4">
    <source>
        <dbReference type="Proteomes" id="UP000655751"/>
    </source>
</evidence>
<dbReference type="SUPFAM" id="SSF55961">
    <property type="entry name" value="Bet v1-like"/>
    <property type="match status" value="1"/>
</dbReference>
<dbReference type="Proteomes" id="UP000655751">
    <property type="component" value="Unassembled WGS sequence"/>
</dbReference>
<evidence type="ECO:0000313" key="3">
    <source>
        <dbReference type="EMBL" id="MBH0774984.1"/>
    </source>
</evidence>
<feature type="domain" description="Activator of Hsp90 ATPase homologue 1/2-like C-terminal" evidence="2">
    <location>
        <begin position="24"/>
        <end position="141"/>
    </location>
</feature>
<dbReference type="InterPro" id="IPR013538">
    <property type="entry name" value="ASHA1/2-like_C"/>
</dbReference>
<evidence type="ECO:0000256" key="1">
    <source>
        <dbReference type="ARBA" id="ARBA00006817"/>
    </source>
</evidence>
<keyword evidence="4" id="KW-1185">Reference proteome</keyword>
<dbReference type="AlphaFoldDB" id="A0A931I5K8"/>
<name>A0A931I5K8_9NOCA</name>
<proteinExistence type="inferred from homology"/>
<reference evidence="3" key="1">
    <citation type="submission" date="2020-11" db="EMBL/GenBank/DDBJ databases">
        <title>Nocardia NEAU-351.nov., a novel actinomycete isolated from the cow dung.</title>
        <authorList>
            <person name="Zhang X."/>
        </authorList>
    </citation>
    <scope>NUCLEOTIDE SEQUENCE</scope>
    <source>
        <strain evidence="3">NEAU-351</strain>
    </source>
</reference>
<comment type="similarity">
    <text evidence="1">Belongs to the AHA1 family.</text>
</comment>
<dbReference type="CDD" id="cd08899">
    <property type="entry name" value="SRPBCC_CalC_Aha1-like_6"/>
    <property type="match status" value="1"/>
</dbReference>
<dbReference type="Gene3D" id="3.30.530.20">
    <property type="match status" value="1"/>
</dbReference>
<comment type="caution">
    <text evidence="3">The sequence shown here is derived from an EMBL/GenBank/DDBJ whole genome shotgun (WGS) entry which is preliminary data.</text>
</comment>
<dbReference type="InterPro" id="IPR023393">
    <property type="entry name" value="START-like_dom_sf"/>
</dbReference>
<dbReference type="Pfam" id="PF08327">
    <property type="entry name" value="AHSA1"/>
    <property type="match status" value="1"/>
</dbReference>